<dbReference type="EMBL" id="AOHZ01000059">
    <property type="protein sequence ID" value="ELY54290.1"/>
    <property type="molecule type" value="Genomic_DNA"/>
</dbReference>
<protein>
    <recommendedName>
        <fullName evidence="2">DUF7573 domain-containing protein</fullName>
    </recommendedName>
</protein>
<keyword evidence="4" id="KW-1185">Reference proteome</keyword>
<dbReference type="OrthoDB" id="157634at2157"/>
<evidence type="ECO:0000313" key="3">
    <source>
        <dbReference type="EMBL" id="ELY54290.1"/>
    </source>
</evidence>
<comment type="caution">
    <text evidence="3">The sequence shown here is derived from an EMBL/GenBank/DDBJ whole genome shotgun (WGS) entry which is preliminary data.</text>
</comment>
<sequence>MTDDSTLTDFLAVEADDGAEGGDENETELDATESEDDRGDGPDTRSESDPSTDDSTVAPEVDADSNSNSNSNSSAHANSRSDPGGQPNTGLSTYAWGNYVCHRCGDETDRVWREDDRFVCPDCKSW</sequence>
<feature type="compositionally biased region" description="Basic and acidic residues" evidence="1">
    <location>
        <begin position="39"/>
        <end position="48"/>
    </location>
</feature>
<evidence type="ECO:0000256" key="1">
    <source>
        <dbReference type="SAM" id="MobiDB-lite"/>
    </source>
</evidence>
<feature type="region of interest" description="Disordered" evidence="1">
    <location>
        <begin position="1"/>
        <end position="92"/>
    </location>
</feature>
<proteinExistence type="predicted"/>
<gene>
    <name evidence="3" type="ORF">C493_12824</name>
</gene>
<dbReference type="STRING" id="1227499.C493_12824"/>
<dbReference type="InterPro" id="IPR055995">
    <property type="entry name" value="DUF7573"/>
</dbReference>
<dbReference type="eggNOG" id="arCOG06320">
    <property type="taxonomic scope" value="Archaea"/>
</dbReference>
<organism evidence="3 4">
    <name type="scientific">Natronolimnohabitans innermongolicus JCM 12255</name>
    <dbReference type="NCBI Taxonomy" id="1227499"/>
    <lineage>
        <taxon>Archaea</taxon>
        <taxon>Methanobacteriati</taxon>
        <taxon>Methanobacteriota</taxon>
        <taxon>Stenosarchaea group</taxon>
        <taxon>Halobacteria</taxon>
        <taxon>Halobacteriales</taxon>
        <taxon>Natrialbaceae</taxon>
        <taxon>Natronolimnohabitans</taxon>
    </lineage>
</organism>
<feature type="domain" description="DUF7573" evidence="2">
    <location>
        <begin position="91"/>
        <end position="126"/>
    </location>
</feature>
<evidence type="ECO:0000259" key="2">
    <source>
        <dbReference type="Pfam" id="PF24458"/>
    </source>
</evidence>
<dbReference type="AlphaFoldDB" id="L9WXT9"/>
<accession>L9WXT9</accession>
<dbReference type="Pfam" id="PF24458">
    <property type="entry name" value="DUF7573"/>
    <property type="match status" value="1"/>
</dbReference>
<dbReference type="Proteomes" id="UP000011602">
    <property type="component" value="Unassembled WGS sequence"/>
</dbReference>
<feature type="compositionally biased region" description="Low complexity" evidence="1">
    <location>
        <begin position="64"/>
        <end position="82"/>
    </location>
</feature>
<evidence type="ECO:0000313" key="4">
    <source>
        <dbReference type="Proteomes" id="UP000011602"/>
    </source>
</evidence>
<name>L9WXT9_9EURY</name>
<feature type="compositionally biased region" description="Acidic residues" evidence="1">
    <location>
        <begin position="14"/>
        <end position="38"/>
    </location>
</feature>
<dbReference type="RefSeq" id="WP_007259841.1">
    <property type="nucleotide sequence ID" value="NZ_AOHZ01000059.1"/>
</dbReference>
<reference evidence="3 4" key="1">
    <citation type="journal article" date="2014" name="PLoS Genet.">
        <title>Phylogenetically driven sequencing of extremely halophilic archaea reveals strategies for static and dynamic osmo-response.</title>
        <authorList>
            <person name="Becker E.A."/>
            <person name="Seitzer P.M."/>
            <person name="Tritt A."/>
            <person name="Larsen D."/>
            <person name="Krusor M."/>
            <person name="Yao A.I."/>
            <person name="Wu D."/>
            <person name="Madern D."/>
            <person name="Eisen J.A."/>
            <person name="Darling A.E."/>
            <person name="Facciotti M.T."/>
        </authorList>
    </citation>
    <scope>NUCLEOTIDE SEQUENCE [LARGE SCALE GENOMIC DNA]</scope>
    <source>
        <strain evidence="3 4">JCM 12255</strain>
    </source>
</reference>